<dbReference type="OrthoDB" id="3481585at2759"/>
<dbReference type="Proteomes" id="UP000028545">
    <property type="component" value="Unassembled WGS sequence"/>
</dbReference>
<dbReference type="VEuPathDB" id="FungiDB:SAPIO_CDS4686"/>
<dbReference type="Gene3D" id="1.20.1280.50">
    <property type="match status" value="1"/>
</dbReference>
<dbReference type="Pfam" id="PF00646">
    <property type="entry name" value="F-box"/>
    <property type="match status" value="1"/>
</dbReference>
<dbReference type="InterPro" id="IPR036047">
    <property type="entry name" value="F-box-like_dom_sf"/>
</dbReference>
<evidence type="ECO:0000259" key="1">
    <source>
        <dbReference type="PROSITE" id="PS50181"/>
    </source>
</evidence>
<reference evidence="2 3" key="1">
    <citation type="journal article" date="2014" name="Genome Announc.">
        <title>Draft genome sequence of the pathogenic fungus Scedosporium apiospermum.</title>
        <authorList>
            <person name="Vandeputte P."/>
            <person name="Ghamrawi S."/>
            <person name="Rechenmann M."/>
            <person name="Iltis A."/>
            <person name="Giraud S."/>
            <person name="Fleury M."/>
            <person name="Thornton C."/>
            <person name="Delhaes L."/>
            <person name="Meyer W."/>
            <person name="Papon N."/>
            <person name="Bouchara J.P."/>
        </authorList>
    </citation>
    <scope>NUCLEOTIDE SEQUENCE [LARGE SCALE GENOMIC DNA]</scope>
    <source>
        <strain evidence="2 3">IHEM 14462</strain>
    </source>
</reference>
<feature type="domain" description="F-box" evidence="1">
    <location>
        <begin position="1"/>
        <end position="49"/>
    </location>
</feature>
<name>A0A084G822_PSEDA</name>
<dbReference type="CDD" id="cd09917">
    <property type="entry name" value="F-box_SF"/>
    <property type="match status" value="1"/>
</dbReference>
<dbReference type="SMART" id="SM00256">
    <property type="entry name" value="FBOX"/>
    <property type="match status" value="1"/>
</dbReference>
<accession>A0A084G822</accession>
<protein>
    <recommendedName>
        <fullName evidence="1">F-box domain-containing protein</fullName>
    </recommendedName>
</protein>
<dbReference type="EMBL" id="JOWA01000093">
    <property type="protein sequence ID" value="KEZ43484.1"/>
    <property type="molecule type" value="Genomic_DNA"/>
</dbReference>
<dbReference type="PROSITE" id="PS50181">
    <property type="entry name" value="FBOX"/>
    <property type="match status" value="1"/>
</dbReference>
<evidence type="ECO:0000313" key="3">
    <source>
        <dbReference type="Proteomes" id="UP000028545"/>
    </source>
</evidence>
<proteinExistence type="predicted"/>
<dbReference type="RefSeq" id="XP_016643283.1">
    <property type="nucleotide sequence ID" value="XM_016787174.1"/>
</dbReference>
<dbReference type="InterPro" id="IPR001810">
    <property type="entry name" value="F-box_dom"/>
</dbReference>
<gene>
    <name evidence="2" type="ORF">SAPIO_CDS4686</name>
</gene>
<dbReference type="GeneID" id="27723758"/>
<comment type="caution">
    <text evidence="2">The sequence shown here is derived from an EMBL/GenBank/DDBJ whole genome shotgun (WGS) entry which is preliminary data.</text>
</comment>
<organism evidence="2 3">
    <name type="scientific">Pseudallescheria apiosperma</name>
    <name type="common">Scedosporium apiospermum</name>
    <dbReference type="NCBI Taxonomy" id="563466"/>
    <lineage>
        <taxon>Eukaryota</taxon>
        <taxon>Fungi</taxon>
        <taxon>Dikarya</taxon>
        <taxon>Ascomycota</taxon>
        <taxon>Pezizomycotina</taxon>
        <taxon>Sordariomycetes</taxon>
        <taxon>Hypocreomycetidae</taxon>
        <taxon>Microascales</taxon>
        <taxon>Microascaceae</taxon>
        <taxon>Scedosporium</taxon>
    </lineage>
</organism>
<evidence type="ECO:0000313" key="2">
    <source>
        <dbReference type="EMBL" id="KEZ43484.1"/>
    </source>
</evidence>
<sequence length="319" mass="36501">MFDFLQLPTELQCSIISSLDPITLIAASQTCRRLRKLIDPQRVHFVERLLALETLDKYGAPVTSFRGQEPEEWWDSSWACTSCLCLLPTKLFTPPYIYNYQYNKPLRKDFDAYGMLTSWSPTAPTSGTRLGDDNSTDNDPIWERCPRADKLINKSLCNSCFAEKNGREELAKVLCRRYKYCIELQEDCISGPVAFGWDFFYQSLNGAGLPRTYIHEARTLLLHTGLLGKQDWRKLTVRSYEDVVAVKSCLGKLRDILDLAKTATGRKISKVERKYADLEKALINGEPYWRWLKACQDDVDANPDLVVEWALDRDGASIS</sequence>
<dbReference type="HOGENOM" id="CLU_871984_0_0_1"/>
<dbReference type="AlphaFoldDB" id="A0A084G822"/>
<dbReference type="SUPFAM" id="SSF81383">
    <property type="entry name" value="F-box domain"/>
    <property type="match status" value="1"/>
</dbReference>
<keyword evidence="3" id="KW-1185">Reference proteome</keyword>
<dbReference type="KEGG" id="sapo:SAPIO_CDS4686"/>